<organism evidence="1 2">
    <name type="scientific">Marvinbryantia formatexigens DSM 14469</name>
    <dbReference type="NCBI Taxonomy" id="478749"/>
    <lineage>
        <taxon>Bacteria</taxon>
        <taxon>Bacillati</taxon>
        <taxon>Bacillota</taxon>
        <taxon>Clostridia</taxon>
        <taxon>Lachnospirales</taxon>
        <taxon>Lachnospiraceae</taxon>
        <taxon>Marvinbryantia</taxon>
    </lineage>
</organism>
<dbReference type="AlphaFoldDB" id="C6LIT1"/>
<dbReference type="Proteomes" id="UP000005561">
    <property type="component" value="Unassembled WGS sequence"/>
</dbReference>
<evidence type="ECO:0000313" key="1">
    <source>
        <dbReference type="EMBL" id="EET59470.1"/>
    </source>
</evidence>
<comment type="caution">
    <text evidence="1">The sequence shown here is derived from an EMBL/GenBank/DDBJ whole genome shotgun (WGS) entry which is preliminary data.</text>
</comment>
<accession>C6LIT1</accession>
<dbReference type="eggNOG" id="ENOG5032IEH">
    <property type="taxonomic scope" value="Bacteria"/>
</dbReference>
<dbReference type="STRING" id="168384.SAMN05660368_02994"/>
<keyword evidence="2" id="KW-1185">Reference proteome</keyword>
<dbReference type="EMBL" id="ACCL02000018">
    <property type="protein sequence ID" value="EET59470.1"/>
    <property type="molecule type" value="Genomic_DNA"/>
</dbReference>
<proteinExistence type="predicted"/>
<dbReference type="OrthoDB" id="2041837at2"/>
<evidence type="ECO:0000313" key="2">
    <source>
        <dbReference type="Proteomes" id="UP000005561"/>
    </source>
</evidence>
<protein>
    <submittedName>
        <fullName evidence="1">Uncharacterized protein</fullName>
    </submittedName>
</protein>
<gene>
    <name evidence="1" type="ORF">BRYFOR_08561</name>
</gene>
<sequence>MTKAENAYFTWLYDLMCAQRFAAGISYKKLFRSLFNRHFIYRIPNDRNRASDGIALRRRFEYDYTGDASKDIYPGKPCSILEMMVALAIRCEKDIMDDPHKGDRTRQWFWHMIVSLGLNGMNDDCYDESVVDDILHKFLWRQYKKTGEGGLFTIKNCTQDLRDAEIWIQMLWYLDSIAAV</sequence>
<reference evidence="1" key="1">
    <citation type="submission" date="2009-07" db="EMBL/GenBank/DDBJ databases">
        <authorList>
            <person name="Weinstock G."/>
            <person name="Sodergren E."/>
            <person name="Clifton S."/>
            <person name="Fulton L."/>
            <person name="Fulton B."/>
            <person name="Courtney L."/>
            <person name="Fronick C."/>
            <person name="Harrison M."/>
            <person name="Strong C."/>
            <person name="Farmer C."/>
            <person name="Delahaunty K."/>
            <person name="Markovic C."/>
            <person name="Hall O."/>
            <person name="Minx P."/>
            <person name="Tomlinson C."/>
            <person name="Mitreva M."/>
            <person name="Nelson J."/>
            <person name="Hou S."/>
            <person name="Wollam A."/>
            <person name="Pepin K.H."/>
            <person name="Johnson M."/>
            <person name="Bhonagiri V."/>
            <person name="Nash W.E."/>
            <person name="Warren W."/>
            <person name="Chinwalla A."/>
            <person name="Mardis E.R."/>
            <person name="Wilson R.K."/>
        </authorList>
    </citation>
    <scope>NUCLEOTIDE SEQUENCE [LARGE SCALE GENOMIC DNA]</scope>
    <source>
        <strain evidence="1">DSM 14469</strain>
    </source>
</reference>
<dbReference type="RefSeq" id="WP_006863330.1">
    <property type="nucleotide sequence ID" value="NZ_ACCL02000018.1"/>
</dbReference>
<name>C6LIT1_9FIRM</name>